<dbReference type="Gene3D" id="3.20.20.100">
    <property type="entry name" value="NADP-dependent oxidoreductase domain"/>
    <property type="match status" value="1"/>
</dbReference>
<dbReference type="GO" id="GO:0016491">
    <property type="term" value="F:oxidoreductase activity"/>
    <property type="evidence" value="ECO:0007669"/>
    <property type="project" value="UniProtKB-KW"/>
</dbReference>
<dbReference type="EMBL" id="JAUTXT010000014">
    <property type="protein sequence ID" value="KAK3675469.1"/>
    <property type="molecule type" value="Genomic_DNA"/>
</dbReference>
<dbReference type="SUPFAM" id="SSF51430">
    <property type="entry name" value="NAD(P)-linked oxidoreductase"/>
    <property type="match status" value="1"/>
</dbReference>
<dbReference type="CDD" id="cd19075">
    <property type="entry name" value="AKR_AKR7A1-5"/>
    <property type="match status" value="1"/>
</dbReference>
<sequence>MSGKGIKNVFGAGAINPPRGFGDPKLLEEQAFPVLLEGDCKTIDTAALYGQSETILGQVGAGKQFTLDTKMKGGFGGPGHATKAKVIEEAENSQKLLGTTVDIYYIHAPDGDTDIAETLAGINEVHKKGFFKRFGLSNYQAKDVRNVYEHCEKHGYVKPSVYQGNYSAVARKQEEVLFPTLRELGISFYAYSPIAGGFLTKTKQDIADGKGRFDVNGPLGDMYASMYGRPKLLEALEKWADIAKEEGVSKADLAYRWVKYNSPLSSKHGDAIIIGASSVEQLKQTLDTISKGPLSDKAAKRIDELWEGIKEDAPLDNYHR</sequence>
<keyword evidence="1" id="KW-0560">Oxidoreductase</keyword>
<accession>A0AAE0WP84</accession>
<comment type="caution">
    <text evidence="3">The sequence shown here is derived from an EMBL/GenBank/DDBJ whole genome shotgun (WGS) entry which is preliminary data.</text>
</comment>
<dbReference type="InterPro" id="IPR050523">
    <property type="entry name" value="AKR_Detox_Biosynth"/>
</dbReference>
<feature type="domain" description="NADP-dependent oxidoreductase" evidence="2">
    <location>
        <begin position="39"/>
        <end position="307"/>
    </location>
</feature>
<name>A0AAE0WP84_9PEZI</name>
<reference evidence="3" key="1">
    <citation type="submission" date="2023-07" db="EMBL/GenBank/DDBJ databases">
        <title>Black Yeasts Isolated from many extreme environments.</title>
        <authorList>
            <person name="Coleine C."/>
            <person name="Stajich J.E."/>
            <person name="Selbmann L."/>
        </authorList>
    </citation>
    <scope>NUCLEOTIDE SEQUENCE</scope>
    <source>
        <strain evidence="3">CCFEE 5485</strain>
    </source>
</reference>
<dbReference type="Pfam" id="PF00248">
    <property type="entry name" value="Aldo_ket_red"/>
    <property type="match status" value="1"/>
</dbReference>
<gene>
    <name evidence="3" type="ORF">LTR78_004552</name>
</gene>
<dbReference type="InterPro" id="IPR023210">
    <property type="entry name" value="NADP_OxRdtase_dom"/>
</dbReference>
<dbReference type="PANTHER" id="PTHR43364:SF4">
    <property type="entry name" value="NAD(P)-LINKED OXIDOREDUCTASE SUPERFAMILY PROTEIN"/>
    <property type="match status" value="1"/>
</dbReference>
<dbReference type="PANTHER" id="PTHR43364">
    <property type="entry name" value="NADH-SPECIFIC METHYLGLYOXAL REDUCTASE-RELATED"/>
    <property type="match status" value="1"/>
</dbReference>
<evidence type="ECO:0000313" key="4">
    <source>
        <dbReference type="Proteomes" id="UP001274830"/>
    </source>
</evidence>
<proteinExistence type="predicted"/>
<evidence type="ECO:0000313" key="3">
    <source>
        <dbReference type="EMBL" id="KAK3675469.1"/>
    </source>
</evidence>
<protein>
    <recommendedName>
        <fullName evidence="2">NADP-dependent oxidoreductase domain-containing protein</fullName>
    </recommendedName>
</protein>
<keyword evidence="4" id="KW-1185">Reference proteome</keyword>
<dbReference type="InterPro" id="IPR036812">
    <property type="entry name" value="NAD(P)_OxRdtase_dom_sf"/>
</dbReference>
<dbReference type="AlphaFoldDB" id="A0AAE0WP84"/>
<organism evidence="3 4">
    <name type="scientific">Recurvomyces mirabilis</name>
    <dbReference type="NCBI Taxonomy" id="574656"/>
    <lineage>
        <taxon>Eukaryota</taxon>
        <taxon>Fungi</taxon>
        <taxon>Dikarya</taxon>
        <taxon>Ascomycota</taxon>
        <taxon>Pezizomycotina</taxon>
        <taxon>Dothideomycetes</taxon>
        <taxon>Dothideomycetidae</taxon>
        <taxon>Mycosphaerellales</taxon>
        <taxon>Teratosphaeriaceae</taxon>
        <taxon>Recurvomyces</taxon>
    </lineage>
</organism>
<dbReference type="Proteomes" id="UP001274830">
    <property type="component" value="Unassembled WGS sequence"/>
</dbReference>
<evidence type="ECO:0000256" key="1">
    <source>
        <dbReference type="ARBA" id="ARBA00023002"/>
    </source>
</evidence>
<evidence type="ECO:0000259" key="2">
    <source>
        <dbReference type="Pfam" id="PF00248"/>
    </source>
</evidence>